<proteinExistence type="predicted"/>
<evidence type="ECO:0008006" key="3">
    <source>
        <dbReference type="Google" id="ProtNLM"/>
    </source>
</evidence>
<evidence type="ECO:0000313" key="1">
    <source>
        <dbReference type="EMBL" id="MBO8436845.1"/>
    </source>
</evidence>
<dbReference type="PROSITE" id="PS51257">
    <property type="entry name" value="PROKAR_LIPOPROTEIN"/>
    <property type="match status" value="1"/>
</dbReference>
<organism evidence="1 2">
    <name type="scientific">Candidatus Ornithospirochaeta stercoripullorum</name>
    <dbReference type="NCBI Taxonomy" id="2840899"/>
    <lineage>
        <taxon>Bacteria</taxon>
        <taxon>Pseudomonadati</taxon>
        <taxon>Spirochaetota</taxon>
        <taxon>Spirochaetia</taxon>
        <taxon>Spirochaetales</taxon>
        <taxon>Spirochaetaceae</taxon>
        <taxon>Spirochaetaceae incertae sedis</taxon>
        <taxon>Candidatus Ornithospirochaeta</taxon>
    </lineage>
</organism>
<dbReference type="Proteomes" id="UP000823615">
    <property type="component" value="Unassembled WGS sequence"/>
</dbReference>
<reference evidence="1" key="1">
    <citation type="submission" date="2020-10" db="EMBL/GenBank/DDBJ databases">
        <authorList>
            <person name="Gilroy R."/>
        </authorList>
    </citation>
    <scope>NUCLEOTIDE SEQUENCE</scope>
    <source>
        <strain evidence="1">7293</strain>
    </source>
</reference>
<accession>A0A9D9E1R7</accession>
<reference evidence="1" key="2">
    <citation type="journal article" date="2021" name="PeerJ">
        <title>Extensive microbial diversity within the chicken gut microbiome revealed by metagenomics and culture.</title>
        <authorList>
            <person name="Gilroy R."/>
            <person name="Ravi A."/>
            <person name="Getino M."/>
            <person name="Pursley I."/>
            <person name="Horton D.L."/>
            <person name="Alikhan N.F."/>
            <person name="Baker D."/>
            <person name="Gharbi K."/>
            <person name="Hall N."/>
            <person name="Watson M."/>
            <person name="Adriaenssens E.M."/>
            <person name="Foster-Nyarko E."/>
            <person name="Jarju S."/>
            <person name="Secka A."/>
            <person name="Antonio M."/>
            <person name="Oren A."/>
            <person name="Chaudhuri R.R."/>
            <person name="La Ragione R."/>
            <person name="Hildebrand F."/>
            <person name="Pallen M.J."/>
        </authorList>
    </citation>
    <scope>NUCLEOTIDE SEQUENCE</scope>
    <source>
        <strain evidence="1">7293</strain>
    </source>
</reference>
<dbReference type="EMBL" id="JADIMT010000091">
    <property type="protein sequence ID" value="MBO8436845.1"/>
    <property type="molecule type" value="Genomic_DNA"/>
</dbReference>
<sequence length="185" mass="19746">MRKISVKMALVLLAITVLAVGCNFVFSSIVSVTVQGPDSSDSSFDSTVYVFGFTDKGARDAAYKAIVEECQKSSSGEFDDYLRYYNPSGVVDKRIAAYASGDGEDGIISGLGSASGTIANLTIRWNTMSPAYGEDYDSTYVYIIAAVEENGVCYAGTNDWPVNSGNADAIVKIYDVSNIDPDSII</sequence>
<gene>
    <name evidence="1" type="ORF">IAA97_07705</name>
</gene>
<comment type="caution">
    <text evidence="1">The sequence shown here is derived from an EMBL/GenBank/DDBJ whole genome shotgun (WGS) entry which is preliminary data.</text>
</comment>
<protein>
    <recommendedName>
        <fullName evidence="3">Lipoprotein</fullName>
    </recommendedName>
</protein>
<name>A0A9D9E1R7_9SPIO</name>
<evidence type="ECO:0000313" key="2">
    <source>
        <dbReference type="Proteomes" id="UP000823615"/>
    </source>
</evidence>
<dbReference type="AlphaFoldDB" id="A0A9D9E1R7"/>